<evidence type="ECO:0000313" key="3">
    <source>
        <dbReference type="Proteomes" id="UP000483286"/>
    </source>
</evidence>
<gene>
    <name evidence="2" type="ORF">GO986_18725</name>
</gene>
<feature type="compositionally biased region" description="Gly residues" evidence="1">
    <location>
        <begin position="214"/>
        <end position="236"/>
    </location>
</feature>
<dbReference type="AlphaFoldDB" id="A0A7C9LPE3"/>
<proteinExistence type="predicted"/>
<feature type="region of interest" description="Disordered" evidence="1">
    <location>
        <begin position="202"/>
        <end position="259"/>
    </location>
</feature>
<comment type="caution">
    <text evidence="2">The sequence shown here is derived from an EMBL/GenBank/DDBJ whole genome shotgun (WGS) entry which is preliminary data.</text>
</comment>
<dbReference type="Proteomes" id="UP000483286">
    <property type="component" value="Unassembled WGS sequence"/>
</dbReference>
<evidence type="ECO:0000313" key="2">
    <source>
        <dbReference type="EMBL" id="MVN88777.1"/>
    </source>
</evidence>
<sequence>MKKNLLILTALLIANAAAVRGEGEDNPAGGGNDGRMTEAEWQARNEALHAKSSHADLIKRVTTLERQNETLKANQTPKDGRVLTAEESKAYDAYVALGKPDEVKTKLDQGVKDSTDLTDLRFKDSLNTAARDSGFKATVLGDRIKADGLTVLPSREVEREGKKVQVAYVKDAQGAEHELGAYAKQHWDDYLSALNAGSGGNTGTSYARQDASGGSSGGGAGGSSSGSGNSNQGGGSWLQELIKPKEGSGYVDPLQPGSK</sequence>
<accession>A0A7C9LPE3</accession>
<keyword evidence="3" id="KW-1185">Reference proteome</keyword>
<protein>
    <submittedName>
        <fullName evidence="2">Uncharacterized protein</fullName>
    </submittedName>
</protein>
<dbReference type="EMBL" id="WQLB01000034">
    <property type="protein sequence ID" value="MVN88777.1"/>
    <property type="molecule type" value="Genomic_DNA"/>
</dbReference>
<name>A0A7C9LPE3_9DEIO</name>
<dbReference type="RefSeq" id="WP_157460895.1">
    <property type="nucleotide sequence ID" value="NZ_WQLB01000034.1"/>
</dbReference>
<organism evidence="2 3">
    <name type="scientific">Deinococcus arboris</name>
    <dbReference type="NCBI Taxonomy" id="2682977"/>
    <lineage>
        <taxon>Bacteria</taxon>
        <taxon>Thermotogati</taxon>
        <taxon>Deinococcota</taxon>
        <taxon>Deinococci</taxon>
        <taxon>Deinococcales</taxon>
        <taxon>Deinococcaceae</taxon>
        <taxon>Deinococcus</taxon>
    </lineage>
</organism>
<evidence type="ECO:0000256" key="1">
    <source>
        <dbReference type="SAM" id="MobiDB-lite"/>
    </source>
</evidence>
<reference evidence="2 3" key="1">
    <citation type="submission" date="2019-12" db="EMBL/GenBank/DDBJ databases">
        <title>Deinococcus sp. HMF7620 Genome sequencing and assembly.</title>
        <authorList>
            <person name="Kang H."/>
            <person name="Kim H."/>
            <person name="Joh K."/>
        </authorList>
    </citation>
    <scope>NUCLEOTIDE SEQUENCE [LARGE SCALE GENOMIC DNA]</scope>
    <source>
        <strain evidence="2 3">HMF7620</strain>
    </source>
</reference>